<keyword evidence="3" id="KW-1185">Reference proteome</keyword>
<feature type="transmembrane region" description="Helical" evidence="1">
    <location>
        <begin position="32"/>
        <end position="50"/>
    </location>
</feature>
<reference evidence="2 3" key="1">
    <citation type="journal article" date="2025" name="Anaerobe">
        <title>Description of Anaerococcus kampingiae sp. nov., Anaerococcus groningensis sp. nov., Anaerococcus martiniensis sp. nov., and Anaerococcus cruorum sp. nov., isolated from human clinical specimens.</title>
        <authorList>
            <person name="Boiten K.E."/>
            <person name="Meijer J."/>
            <person name="van Wezel E.M."/>
            <person name="Veloo A.C.M."/>
        </authorList>
    </citation>
    <scope>NUCLEOTIDE SEQUENCE [LARGE SCALE GENOMIC DNA]</scope>
    <source>
        <strain evidence="2 3">ENR0874</strain>
    </source>
</reference>
<dbReference type="EMBL" id="JBGMEF010000007">
    <property type="protein sequence ID" value="MFO3666444.1"/>
    <property type="molecule type" value="Genomic_DNA"/>
</dbReference>
<comment type="caution">
    <text evidence="2">The sequence shown here is derived from an EMBL/GenBank/DDBJ whole genome shotgun (WGS) entry which is preliminary data.</text>
</comment>
<proteinExistence type="predicted"/>
<accession>A0ABW9MB73</accession>
<sequence>MIFILAGVFTLLGLYNLYLFSGIEIRVKFTKVDLAVYLMMLVMFAIYQWVFKPYIINTLAIGLAIIFWNYSGIIARGFSRDFLYTNKLNPFLNKKVKLDEIKSVTLSRAEKNLLLIVNFKEANAQDNMRFAYKKEKDLIKLLKGQKVNVIN</sequence>
<evidence type="ECO:0000313" key="3">
    <source>
        <dbReference type="Proteomes" id="UP001637994"/>
    </source>
</evidence>
<feature type="transmembrane region" description="Helical" evidence="1">
    <location>
        <begin position="56"/>
        <end position="78"/>
    </location>
</feature>
<dbReference type="RefSeq" id="WP_410035126.1">
    <property type="nucleotide sequence ID" value="NZ_JBGMEF010000007.1"/>
</dbReference>
<dbReference type="Proteomes" id="UP001637994">
    <property type="component" value="Unassembled WGS sequence"/>
</dbReference>
<evidence type="ECO:0000313" key="2">
    <source>
        <dbReference type="EMBL" id="MFO3666444.1"/>
    </source>
</evidence>
<gene>
    <name evidence="2" type="ORF">ACCQ42_01465</name>
</gene>
<evidence type="ECO:0000256" key="1">
    <source>
        <dbReference type="SAM" id="Phobius"/>
    </source>
</evidence>
<feature type="transmembrane region" description="Helical" evidence="1">
    <location>
        <begin position="6"/>
        <end position="25"/>
    </location>
</feature>
<keyword evidence="1" id="KW-0812">Transmembrane</keyword>
<name>A0ABW9MB73_9FIRM</name>
<keyword evidence="1" id="KW-0472">Membrane</keyword>
<protein>
    <submittedName>
        <fullName evidence="2">Uncharacterized protein</fullName>
    </submittedName>
</protein>
<organism evidence="2 3">
    <name type="scientific">Anaerococcus kampingae</name>
    <dbReference type="NCBI Taxonomy" id="3115614"/>
    <lineage>
        <taxon>Bacteria</taxon>
        <taxon>Bacillati</taxon>
        <taxon>Bacillota</taxon>
        <taxon>Tissierellia</taxon>
        <taxon>Tissierellales</taxon>
        <taxon>Peptoniphilaceae</taxon>
        <taxon>Anaerococcus</taxon>
    </lineage>
</organism>
<keyword evidence="1" id="KW-1133">Transmembrane helix</keyword>